<dbReference type="InterPro" id="IPR052324">
    <property type="entry name" value="NFATC2-Int_DNA_Repair"/>
</dbReference>
<evidence type="ECO:0000256" key="1">
    <source>
        <dbReference type="ARBA" id="ARBA00004123"/>
    </source>
</evidence>
<evidence type="ECO:0000256" key="4">
    <source>
        <dbReference type="ARBA" id="ARBA00042764"/>
    </source>
</evidence>
<reference evidence="8" key="1">
    <citation type="submission" date="2025-08" db="UniProtKB">
        <authorList>
            <consortium name="RefSeq"/>
        </authorList>
    </citation>
    <scope>IDENTIFICATION</scope>
    <source>
        <tissue evidence="8">Blood</tissue>
    </source>
</reference>
<dbReference type="GO" id="GO:0045944">
    <property type="term" value="P:positive regulation of transcription by RNA polymerase II"/>
    <property type="evidence" value="ECO:0007669"/>
    <property type="project" value="TreeGrafter"/>
</dbReference>
<dbReference type="RefSeq" id="XP_054849215.1">
    <property type="nucleotide sequence ID" value="XM_054993240.1"/>
</dbReference>
<sequence>MRWQKKLIQSGCIKGAIASKSQEVIAPLYTALVRPHLEYCVQFWRPHFKKDVAKIERVQKRATRMIRGLETEPYELDSCSSSDSEPEGPPRKPLPKRRRFLSDTAVLAVPVYSSKVQNSLQLFPESLKLPVQVPLVSSALQVQGRSDEEEEAAAVTPSEQEKRSPVLPPSPPPPPQPQRRSSRCPGTHIIDQRLRNLKSTLSAVKESLQDDGSGFDEDDVILIDSPEPSESRELILKIRCRADLYRVSVQMTDPLQRVVEHMGQTLKVHPSRILLLLRDRELTTDATPRGLGLGVADIIDCVVETTGEESDERGSLQLRVQGKDKRSHMEITVQRNEPLRALMSHYRQAQGLGRRKLAFYFDGRRLAENWTPEEAGMECGDVIEVWN</sequence>
<feature type="compositionally biased region" description="Pro residues" evidence="5">
    <location>
        <begin position="166"/>
        <end position="177"/>
    </location>
</feature>
<evidence type="ECO:0000256" key="3">
    <source>
        <dbReference type="ARBA" id="ARBA00039921"/>
    </source>
</evidence>
<evidence type="ECO:0000259" key="6">
    <source>
        <dbReference type="PROSITE" id="PS50053"/>
    </source>
</evidence>
<dbReference type="GeneID" id="129338771"/>
<organism evidence="7 8">
    <name type="scientific">Eublepharis macularius</name>
    <name type="common">Leopard gecko</name>
    <name type="synonym">Cyrtodactylus macularius</name>
    <dbReference type="NCBI Taxonomy" id="481883"/>
    <lineage>
        <taxon>Eukaryota</taxon>
        <taxon>Metazoa</taxon>
        <taxon>Chordata</taxon>
        <taxon>Craniata</taxon>
        <taxon>Vertebrata</taxon>
        <taxon>Euteleostomi</taxon>
        <taxon>Lepidosauria</taxon>
        <taxon>Squamata</taxon>
        <taxon>Bifurcata</taxon>
        <taxon>Gekkota</taxon>
        <taxon>Eublepharidae</taxon>
        <taxon>Eublepharinae</taxon>
        <taxon>Eublepharis</taxon>
    </lineage>
</organism>
<dbReference type="InterPro" id="IPR029071">
    <property type="entry name" value="Ubiquitin-like_domsf"/>
</dbReference>
<feature type="domain" description="Ubiquitin-like" evidence="6">
    <location>
        <begin position="316"/>
        <end position="385"/>
    </location>
</feature>
<dbReference type="InterPro" id="IPR022617">
    <property type="entry name" value="Rad60/SUMO-like_dom"/>
</dbReference>
<dbReference type="PANTHER" id="PTHR47187:SF1">
    <property type="entry name" value="NFATC2-INTERACTING PROTEIN"/>
    <property type="match status" value="1"/>
</dbReference>
<dbReference type="InterPro" id="IPR000626">
    <property type="entry name" value="Ubiquitin-like_dom"/>
</dbReference>
<proteinExistence type="predicted"/>
<feature type="region of interest" description="Disordered" evidence="5">
    <location>
        <begin position="73"/>
        <end position="97"/>
    </location>
</feature>
<evidence type="ECO:0000256" key="2">
    <source>
        <dbReference type="ARBA" id="ARBA00023242"/>
    </source>
</evidence>
<evidence type="ECO:0000313" key="8">
    <source>
        <dbReference type="RefSeq" id="XP_054849215.1"/>
    </source>
</evidence>
<dbReference type="Proteomes" id="UP001190640">
    <property type="component" value="Chromosome 12"/>
</dbReference>
<dbReference type="CTD" id="84901"/>
<keyword evidence="7" id="KW-1185">Reference proteome</keyword>
<dbReference type="KEGG" id="emc:129338771"/>
<dbReference type="CDD" id="cd17078">
    <property type="entry name" value="Ubl_SLD1_NFATC2ip"/>
    <property type="match status" value="1"/>
</dbReference>
<dbReference type="PROSITE" id="PS50053">
    <property type="entry name" value="UBIQUITIN_2"/>
    <property type="match status" value="1"/>
</dbReference>
<evidence type="ECO:0000256" key="5">
    <source>
        <dbReference type="SAM" id="MobiDB-lite"/>
    </source>
</evidence>
<gene>
    <name evidence="8" type="primary">NFATC2IP</name>
</gene>
<feature type="region of interest" description="Disordered" evidence="5">
    <location>
        <begin position="140"/>
        <end position="184"/>
    </location>
</feature>
<protein>
    <recommendedName>
        <fullName evidence="3">NFATC2-interacting protein</fullName>
    </recommendedName>
    <alternativeName>
        <fullName evidence="4">Nuclear factor of activated T-cells, cytoplasmic 2-interacting protein</fullName>
    </alternativeName>
</protein>
<name>A0AA97LAN7_EUBMA</name>
<dbReference type="Gene3D" id="3.10.20.90">
    <property type="entry name" value="Phosphatidylinositol 3-kinase Catalytic Subunit, Chain A, domain 1"/>
    <property type="match status" value="2"/>
</dbReference>
<dbReference type="PANTHER" id="PTHR47187">
    <property type="entry name" value="NFATC2-INTERACTING PROTEIN"/>
    <property type="match status" value="1"/>
</dbReference>
<keyword evidence="2" id="KW-0539">Nucleus</keyword>
<dbReference type="SUPFAM" id="SSF54236">
    <property type="entry name" value="Ubiquitin-like"/>
    <property type="match status" value="2"/>
</dbReference>
<dbReference type="Pfam" id="PF11976">
    <property type="entry name" value="Rad60-SLD"/>
    <property type="match status" value="1"/>
</dbReference>
<evidence type="ECO:0000313" key="7">
    <source>
        <dbReference type="Proteomes" id="UP001190640"/>
    </source>
</evidence>
<accession>A0AA97LAN7</accession>
<dbReference type="SMART" id="SM00213">
    <property type="entry name" value="UBQ"/>
    <property type="match status" value="2"/>
</dbReference>
<comment type="subcellular location">
    <subcellularLocation>
        <location evidence="1">Nucleus</location>
    </subcellularLocation>
</comment>
<dbReference type="GO" id="GO:0005634">
    <property type="term" value="C:nucleus"/>
    <property type="evidence" value="ECO:0007669"/>
    <property type="project" value="UniProtKB-SubCell"/>
</dbReference>
<dbReference type="AlphaFoldDB" id="A0AA97LAN7"/>